<dbReference type="InterPro" id="IPR036291">
    <property type="entry name" value="NAD(P)-bd_dom_sf"/>
</dbReference>
<keyword evidence="3" id="KW-1185">Reference proteome</keyword>
<dbReference type="PANTHER" id="PTHR43245">
    <property type="entry name" value="BIFUNCTIONAL POLYMYXIN RESISTANCE PROTEIN ARNA"/>
    <property type="match status" value="1"/>
</dbReference>
<protein>
    <submittedName>
        <fullName evidence="2">UDP-glucose 4-epimerase</fullName>
        <ecNumber evidence="2">5.1.3.2</ecNumber>
    </submittedName>
</protein>
<reference evidence="2 3" key="1">
    <citation type="submission" date="2019-10" db="EMBL/GenBank/DDBJ databases">
        <title>Genome sequence of Luteimicrobium xylanilyticum HY-24.</title>
        <authorList>
            <person name="Kim D.Y."/>
            <person name="Park H.-Y."/>
        </authorList>
    </citation>
    <scope>NUCLEOTIDE SEQUENCE [LARGE SCALE GENOMIC DNA]</scope>
    <source>
        <strain evidence="2 3">HY-24</strain>
    </source>
</reference>
<evidence type="ECO:0000313" key="2">
    <source>
        <dbReference type="EMBL" id="QFU97061.1"/>
    </source>
</evidence>
<dbReference type="KEGG" id="lxl:KDY119_00555"/>
<gene>
    <name evidence="2" type="ORF">KDY119_00555</name>
</gene>
<dbReference type="SUPFAM" id="SSF51735">
    <property type="entry name" value="NAD(P)-binding Rossmann-fold domains"/>
    <property type="match status" value="1"/>
</dbReference>
<dbReference type="Pfam" id="PF01370">
    <property type="entry name" value="Epimerase"/>
    <property type="match status" value="1"/>
</dbReference>
<dbReference type="AlphaFoldDB" id="A0A5P9Q6N8"/>
<dbReference type="InterPro" id="IPR001509">
    <property type="entry name" value="Epimerase_deHydtase"/>
</dbReference>
<dbReference type="Gene3D" id="3.40.50.720">
    <property type="entry name" value="NAD(P)-binding Rossmann-like Domain"/>
    <property type="match status" value="1"/>
</dbReference>
<dbReference type="OrthoDB" id="3338687at2"/>
<dbReference type="EMBL" id="CP045529">
    <property type="protein sequence ID" value="QFU97061.1"/>
    <property type="molecule type" value="Genomic_DNA"/>
</dbReference>
<feature type="domain" description="NAD-dependent epimerase/dehydratase" evidence="1">
    <location>
        <begin position="3"/>
        <end position="248"/>
    </location>
</feature>
<dbReference type="InterPro" id="IPR050177">
    <property type="entry name" value="Lipid_A_modif_metabolic_enz"/>
</dbReference>
<keyword evidence="2" id="KW-0413">Isomerase</keyword>
<evidence type="ECO:0000259" key="1">
    <source>
        <dbReference type="Pfam" id="PF01370"/>
    </source>
</evidence>
<dbReference type="Proteomes" id="UP000326702">
    <property type="component" value="Chromosome"/>
</dbReference>
<dbReference type="EC" id="5.1.3.2" evidence="2"/>
<organism evidence="2 3">
    <name type="scientific">Luteimicrobium xylanilyticum</name>
    <dbReference type="NCBI Taxonomy" id="1133546"/>
    <lineage>
        <taxon>Bacteria</taxon>
        <taxon>Bacillati</taxon>
        <taxon>Actinomycetota</taxon>
        <taxon>Actinomycetes</taxon>
        <taxon>Micrococcales</taxon>
        <taxon>Luteimicrobium</taxon>
    </lineage>
</organism>
<evidence type="ECO:0000313" key="3">
    <source>
        <dbReference type="Proteomes" id="UP000326702"/>
    </source>
</evidence>
<dbReference type="GO" id="GO:0003978">
    <property type="term" value="F:UDP-glucose 4-epimerase activity"/>
    <property type="evidence" value="ECO:0007669"/>
    <property type="project" value="UniProtKB-EC"/>
</dbReference>
<sequence length="348" mass="36855">MRIAITGASGNVGTAVLRALVEEPVVTSLVGIASRVPRTDGSSTVAFPHDRADWVRIDLGDDSAESRDRLHAALNHADVVVHLAWATAPSHDADRLDAVNVDGTRRVLDAAAAGGAQHVVVASSAGVYAPAPDPLPRDEQWARTGIPGSLHSIQKLAVERELDRFERSHAGITVTRVRTPLVLHPDAATELGHGYLGRLLPPRLLRRDRPPVLPWVHGMRLQAVHADDLATAYRSIVQGRYPGVFNVAAPQVLDGQAVAAATGASSLREVSPGVARGALAVAWRAHATPLSPDWLDLALGIPVLDAGHAATVLRWAPRHATADTLREVTAAVGRGRGFPSPPLVGRKF</sequence>
<proteinExistence type="predicted"/>
<dbReference type="PANTHER" id="PTHR43245:SF13">
    <property type="entry name" value="UDP-D-APIOSE_UDP-D-XYLOSE SYNTHASE 2"/>
    <property type="match status" value="1"/>
</dbReference>
<name>A0A5P9Q6N8_9MICO</name>
<dbReference type="RefSeq" id="WP_153021905.1">
    <property type="nucleotide sequence ID" value="NZ_BAABIH010000013.1"/>
</dbReference>
<accession>A0A5P9Q6N8</accession>